<feature type="compositionally biased region" description="Basic and acidic residues" evidence="1">
    <location>
        <begin position="13"/>
        <end position="26"/>
    </location>
</feature>
<sequence length="128" mass="14079">MDVDDDAPLGAHGCDRRQEPARERVGVDRERHAREALVGVVEPQCGGGIGLEQGDLARESQQHLARLGGAHRLGALDEHAPELLLERLDALAHRRRRHAQRCRGGVEGARVDDRAERGEVVSVEVHLK</sequence>
<evidence type="ECO:0000256" key="1">
    <source>
        <dbReference type="SAM" id="MobiDB-lite"/>
    </source>
</evidence>
<dbReference type="Proteomes" id="UP001157069">
    <property type="component" value="Unassembled WGS sequence"/>
</dbReference>
<comment type="caution">
    <text evidence="2">The sequence shown here is derived from an EMBL/GenBank/DDBJ whole genome shotgun (WGS) entry which is preliminary data.</text>
</comment>
<reference evidence="3" key="1">
    <citation type="journal article" date="2019" name="Int. J. Syst. Evol. Microbiol.">
        <title>The Global Catalogue of Microorganisms (GCM) 10K type strain sequencing project: providing services to taxonomists for standard genome sequencing and annotation.</title>
        <authorList>
            <consortium name="The Broad Institute Genomics Platform"/>
            <consortium name="The Broad Institute Genome Sequencing Center for Infectious Disease"/>
            <person name="Wu L."/>
            <person name="Ma J."/>
        </authorList>
    </citation>
    <scope>NUCLEOTIDE SEQUENCE [LARGE SCALE GENOMIC DNA]</scope>
    <source>
        <strain evidence="3">NBRC 108755</strain>
    </source>
</reference>
<keyword evidence="3" id="KW-1185">Reference proteome</keyword>
<evidence type="ECO:0000313" key="3">
    <source>
        <dbReference type="Proteomes" id="UP001157069"/>
    </source>
</evidence>
<proteinExistence type="predicted"/>
<feature type="region of interest" description="Disordered" evidence="1">
    <location>
        <begin position="1"/>
        <end position="26"/>
    </location>
</feature>
<accession>A0ABQ6JU95</accession>
<name>A0ABQ6JU95_9MICO</name>
<gene>
    <name evidence="2" type="ORF">GCM10025869_08090</name>
</gene>
<dbReference type="EMBL" id="BSVA01000001">
    <property type="protein sequence ID" value="GMA90280.1"/>
    <property type="molecule type" value="Genomic_DNA"/>
</dbReference>
<protein>
    <submittedName>
        <fullName evidence="2">Uncharacterized protein</fullName>
    </submittedName>
</protein>
<evidence type="ECO:0000313" key="2">
    <source>
        <dbReference type="EMBL" id="GMA90280.1"/>
    </source>
</evidence>
<organism evidence="2 3">
    <name type="scientific">Homoserinibacter gongjuensis</name>
    <dbReference type="NCBI Taxonomy" id="1162968"/>
    <lineage>
        <taxon>Bacteria</taxon>
        <taxon>Bacillati</taxon>
        <taxon>Actinomycetota</taxon>
        <taxon>Actinomycetes</taxon>
        <taxon>Micrococcales</taxon>
        <taxon>Microbacteriaceae</taxon>
        <taxon>Homoserinibacter</taxon>
    </lineage>
</organism>